<evidence type="ECO:0000256" key="1">
    <source>
        <dbReference type="SAM" id="MobiDB-lite"/>
    </source>
</evidence>
<feature type="compositionally biased region" description="Polar residues" evidence="1">
    <location>
        <begin position="742"/>
        <end position="758"/>
    </location>
</feature>
<proteinExistence type="predicted"/>
<feature type="compositionally biased region" description="Basic and acidic residues" evidence="1">
    <location>
        <begin position="759"/>
        <end position="773"/>
    </location>
</feature>
<reference evidence="2 3" key="1">
    <citation type="submission" date="2018-07" db="EMBL/GenBank/DDBJ databases">
        <title>Dyadobacter roseus sp. nov., isolated from rose rhizosphere soil.</title>
        <authorList>
            <person name="Chen L."/>
        </authorList>
    </citation>
    <scope>NUCLEOTIDE SEQUENCE [LARGE SCALE GENOMIC DNA]</scope>
    <source>
        <strain evidence="2 3">RS19</strain>
    </source>
</reference>
<name>A0A3D8YC98_9BACT</name>
<keyword evidence="3" id="KW-1185">Reference proteome</keyword>
<dbReference type="EMBL" id="QNUL01000006">
    <property type="protein sequence ID" value="REA62024.1"/>
    <property type="molecule type" value="Genomic_DNA"/>
</dbReference>
<feature type="compositionally biased region" description="Polar residues" evidence="1">
    <location>
        <begin position="605"/>
        <end position="614"/>
    </location>
</feature>
<sequence length="773" mass="86400">MMAQDNWPRQIPYTGGGTITIYQPQPEKLTGDELEVRAAVSIRKKSSDEPVFGAMWGKILLSADAGDMTTAQKLTVLNSRFAEDEDISSKDFKESVEKGFPGLNIRFSKENLLSSIKQEQGESNFNNDPPQILYRDRPTTLIVLDGEPMEEKDDDLGMVRVVNTPYLIVKNPGDKKYYLYGGSFWYSSSRVKDGWAHVKSLPSSIKAIDKKMKEEEKNAEKQNDTVSQFTTPTDILVVTEPAELIQTEGKPTYQSVPNSPLLYVNNSLDEIFKDIDTQKNYILIAGRWYRSTSLNGPWEFVSQNNLPKAFADIPAGSEKDGVLASVAGTDEAYDAVMEAQIPQTAKVDRNTAQVEVNYDGNPQFEAIQNTSLAIAENSNITVMCTADNRFFALENGIWFVGNSAFGPWRVANERPSDVDRIPPSSSAYNARYVHIYESTPQYVYVGYTRGYMGNYIYGPTIVWGTGWRYRPWRGRYYRPRPATWGFGMHYNPWTGWSMSFGLGFNVGWYHYGYSRPYYGGGWFGPPAFRPPHRPWGWNGGYYGDRGNPRPVYGNRPRPAVSINRPRNGDGRPNGHYANPGNLYRDRKYVVATRDNVYVPARRPSTRPNPGSSIIPNPGRPGNQYERPGAGSNTRPVTRPGSGNGYSRPGIPDKEVTRPPVTCPGAGNTRPSVPDREVTRPIIRPGSGTARPEVTRPSTRPSNPQQGSRPDVSRPAVRPNVERPSPGARQNTRPAVTPERNTRPTNTAPSRQTPRNTEQPARKPSEGSSRRGNE</sequence>
<comment type="caution">
    <text evidence="2">The sequence shown here is derived from an EMBL/GenBank/DDBJ whole genome shotgun (WGS) entry which is preliminary data.</text>
</comment>
<evidence type="ECO:0000313" key="2">
    <source>
        <dbReference type="EMBL" id="REA62024.1"/>
    </source>
</evidence>
<evidence type="ECO:0000313" key="3">
    <source>
        <dbReference type="Proteomes" id="UP000256373"/>
    </source>
</evidence>
<dbReference type="Proteomes" id="UP000256373">
    <property type="component" value="Unassembled WGS sequence"/>
</dbReference>
<feature type="region of interest" description="Disordered" evidence="1">
    <location>
        <begin position="597"/>
        <end position="773"/>
    </location>
</feature>
<dbReference type="AlphaFoldDB" id="A0A3D8YC98"/>
<feature type="compositionally biased region" description="Polar residues" evidence="1">
    <location>
        <begin position="695"/>
        <end position="707"/>
    </location>
</feature>
<protein>
    <recommendedName>
        <fullName evidence="4">Carbohydrate-binding family V/XII</fullName>
    </recommendedName>
</protein>
<evidence type="ECO:0008006" key="4">
    <source>
        <dbReference type="Google" id="ProtNLM"/>
    </source>
</evidence>
<accession>A0A3D8YC98</accession>
<feature type="region of interest" description="Disordered" evidence="1">
    <location>
        <begin position="548"/>
        <end position="584"/>
    </location>
</feature>
<gene>
    <name evidence="2" type="ORF">DSL64_10195</name>
</gene>
<organism evidence="2 3">
    <name type="scientific">Dyadobacter luteus</name>
    <dbReference type="NCBI Taxonomy" id="2259619"/>
    <lineage>
        <taxon>Bacteria</taxon>
        <taxon>Pseudomonadati</taxon>
        <taxon>Bacteroidota</taxon>
        <taxon>Cytophagia</taxon>
        <taxon>Cytophagales</taxon>
        <taxon>Spirosomataceae</taxon>
        <taxon>Dyadobacter</taxon>
    </lineage>
</organism>